<protein>
    <submittedName>
        <fullName evidence="6">Transcriptional regulator</fullName>
    </submittedName>
</protein>
<dbReference type="GO" id="GO:0003677">
    <property type="term" value="F:DNA binding"/>
    <property type="evidence" value="ECO:0007669"/>
    <property type="project" value="UniProtKB-KW"/>
</dbReference>
<dbReference type="InterPro" id="IPR001845">
    <property type="entry name" value="HTH_ArsR_DNA-bd_dom"/>
</dbReference>
<reference evidence="6 7" key="1">
    <citation type="submission" date="2020-08" db="EMBL/GenBank/DDBJ databases">
        <title>Whole genome shotgun sequence of Actinocatenispora thailandica NBRC 105041.</title>
        <authorList>
            <person name="Komaki H."/>
            <person name="Tamura T."/>
        </authorList>
    </citation>
    <scope>NUCLEOTIDE SEQUENCE [LARGE SCALE GENOMIC DNA]</scope>
    <source>
        <strain evidence="6 7">NBRC 105041</strain>
    </source>
</reference>
<dbReference type="GO" id="GO:0003700">
    <property type="term" value="F:DNA-binding transcription factor activity"/>
    <property type="evidence" value="ECO:0007669"/>
    <property type="project" value="InterPro"/>
</dbReference>
<dbReference type="SMART" id="SM00418">
    <property type="entry name" value="HTH_ARSR"/>
    <property type="match status" value="1"/>
</dbReference>
<keyword evidence="7" id="KW-1185">Reference proteome</keyword>
<sequence length="331" mass="35632">MIRIELDEPTLSRTRIALSPLWETVCSLHLVHRTGGRPPYPYQDWARRAVEAVAATGIGWYPAATDGNSPDFLSPIPAGPAPTIADELTALCDTDPAVVAAQLDRHHPGGSPAALAPFRTEPRAALRRLADQLLAYHERAIEPYWPALRAVLDEELLHRARALATDGADALLADLHDRVRWQRPVLTLVKQVDYRERVVDKQLLLIPLVFSRGGLMCSTDHPRVTAVSYQARGAAVLAGEPVPPAPADRLALLVGRGRATLLRELVAPTSTGMLARRLGLAPSTVSEHLGTLVAAGVVARRRHGRTVLYQATETGTALLTLLAEAAAGTVA</sequence>
<feature type="domain" description="HTH crp-type" evidence="5">
    <location>
        <begin position="261"/>
        <end position="309"/>
    </location>
</feature>
<dbReference type="Pfam" id="PF01022">
    <property type="entry name" value="HTH_5"/>
    <property type="match status" value="1"/>
</dbReference>
<keyword evidence="1" id="KW-0805">Transcription regulation</keyword>
<dbReference type="InterPro" id="IPR051011">
    <property type="entry name" value="Metal_resp_trans_reg"/>
</dbReference>
<dbReference type="PANTHER" id="PTHR43132">
    <property type="entry name" value="ARSENICAL RESISTANCE OPERON REPRESSOR ARSR-RELATED"/>
    <property type="match status" value="1"/>
</dbReference>
<evidence type="ECO:0000313" key="7">
    <source>
        <dbReference type="Proteomes" id="UP000611640"/>
    </source>
</evidence>
<dbReference type="PANTHER" id="PTHR43132:SF8">
    <property type="entry name" value="HTH-TYPE TRANSCRIPTIONAL REGULATOR KMTR"/>
    <property type="match status" value="1"/>
</dbReference>
<dbReference type="CDD" id="cd00090">
    <property type="entry name" value="HTH_ARSR"/>
    <property type="match status" value="1"/>
</dbReference>
<organism evidence="6 7">
    <name type="scientific">Actinocatenispora thailandica</name>
    <dbReference type="NCBI Taxonomy" id="227318"/>
    <lineage>
        <taxon>Bacteria</taxon>
        <taxon>Bacillati</taxon>
        <taxon>Actinomycetota</taxon>
        <taxon>Actinomycetes</taxon>
        <taxon>Micromonosporales</taxon>
        <taxon>Micromonosporaceae</taxon>
        <taxon>Actinocatenispora</taxon>
    </lineage>
</organism>
<feature type="domain" description="HTH arsR-type" evidence="4">
    <location>
        <begin position="248"/>
        <end position="327"/>
    </location>
</feature>
<dbReference type="InterPro" id="IPR036388">
    <property type="entry name" value="WH-like_DNA-bd_sf"/>
</dbReference>
<dbReference type="InterPro" id="IPR012318">
    <property type="entry name" value="HTH_CRP"/>
</dbReference>
<dbReference type="SMART" id="SM00419">
    <property type="entry name" value="HTH_CRP"/>
    <property type="match status" value="1"/>
</dbReference>
<gene>
    <name evidence="6" type="ORF">Athai_15890</name>
</gene>
<proteinExistence type="predicted"/>
<dbReference type="EMBL" id="AP023355">
    <property type="protein sequence ID" value="BCJ34086.1"/>
    <property type="molecule type" value="Genomic_DNA"/>
</dbReference>
<keyword evidence="3" id="KW-0804">Transcription</keyword>
<dbReference type="KEGG" id="atl:Athai_15890"/>
<evidence type="ECO:0000259" key="5">
    <source>
        <dbReference type="SMART" id="SM00419"/>
    </source>
</evidence>
<keyword evidence="2" id="KW-0238">DNA-binding</keyword>
<evidence type="ECO:0000256" key="1">
    <source>
        <dbReference type="ARBA" id="ARBA00023015"/>
    </source>
</evidence>
<name>A0A7R7HVW6_9ACTN</name>
<dbReference type="Proteomes" id="UP000611640">
    <property type="component" value="Chromosome"/>
</dbReference>
<dbReference type="InterPro" id="IPR036390">
    <property type="entry name" value="WH_DNA-bd_sf"/>
</dbReference>
<dbReference type="RefSeq" id="WP_203960861.1">
    <property type="nucleotide sequence ID" value="NZ_AP023355.1"/>
</dbReference>
<dbReference type="Gene3D" id="1.10.10.10">
    <property type="entry name" value="Winged helix-like DNA-binding domain superfamily/Winged helix DNA-binding domain"/>
    <property type="match status" value="1"/>
</dbReference>
<evidence type="ECO:0000259" key="4">
    <source>
        <dbReference type="SMART" id="SM00418"/>
    </source>
</evidence>
<dbReference type="SUPFAM" id="SSF46785">
    <property type="entry name" value="Winged helix' DNA-binding domain"/>
    <property type="match status" value="1"/>
</dbReference>
<dbReference type="AlphaFoldDB" id="A0A7R7HVW6"/>
<evidence type="ECO:0000256" key="2">
    <source>
        <dbReference type="ARBA" id="ARBA00023125"/>
    </source>
</evidence>
<evidence type="ECO:0000256" key="3">
    <source>
        <dbReference type="ARBA" id="ARBA00023163"/>
    </source>
</evidence>
<accession>A0A7R7HVW6</accession>
<evidence type="ECO:0000313" key="6">
    <source>
        <dbReference type="EMBL" id="BCJ34086.1"/>
    </source>
</evidence>
<dbReference type="InterPro" id="IPR011991">
    <property type="entry name" value="ArsR-like_HTH"/>
</dbReference>